<dbReference type="RefSeq" id="WP_270123805.1">
    <property type="nucleotide sequence ID" value="NZ_BAAAOM010000003.1"/>
</dbReference>
<feature type="transmembrane region" description="Helical" evidence="2">
    <location>
        <begin position="369"/>
        <end position="391"/>
    </location>
</feature>
<feature type="transmembrane region" description="Helical" evidence="2">
    <location>
        <begin position="266"/>
        <end position="286"/>
    </location>
</feature>
<keyword evidence="2" id="KW-0472">Membrane</keyword>
<keyword evidence="6" id="KW-1185">Reference proteome</keyword>
<evidence type="ECO:0000313" key="6">
    <source>
        <dbReference type="Proteomes" id="UP001183604"/>
    </source>
</evidence>
<keyword evidence="2" id="KW-1133">Transmembrane helix</keyword>
<dbReference type="PANTHER" id="PTHR41771:SF1">
    <property type="entry name" value="MEMBRANE PROTEIN"/>
    <property type="match status" value="1"/>
</dbReference>
<evidence type="ECO:0000256" key="2">
    <source>
        <dbReference type="SAM" id="Phobius"/>
    </source>
</evidence>
<evidence type="ECO:0000313" key="5">
    <source>
        <dbReference type="Proteomes" id="UP001145799"/>
    </source>
</evidence>
<accession>A0A9X3PL75</accession>
<evidence type="ECO:0000313" key="3">
    <source>
        <dbReference type="EMBL" id="MDA1387295.1"/>
    </source>
</evidence>
<gene>
    <name evidence="4" type="ORF">J2S69_003765</name>
    <name evidence="3" type="ORF">O2L01_20030</name>
</gene>
<dbReference type="EMBL" id="JAPZVQ010000015">
    <property type="protein sequence ID" value="MDA1387295.1"/>
    <property type="molecule type" value="Genomic_DNA"/>
</dbReference>
<reference evidence="3" key="1">
    <citation type="submission" date="2022-12" db="EMBL/GenBank/DDBJ databases">
        <title>Gycomyces niveus sp.nov., a novel actinomycete isolated from soil in Shouguang.</title>
        <authorList>
            <person name="Yang X."/>
        </authorList>
    </citation>
    <scope>NUCLEOTIDE SEQUENCE</scope>
    <source>
        <strain evidence="3">DSM 44724</strain>
    </source>
</reference>
<feature type="transmembrane region" description="Helical" evidence="2">
    <location>
        <begin position="224"/>
        <end position="246"/>
    </location>
</feature>
<dbReference type="InterPro" id="IPR012507">
    <property type="entry name" value="YibE_F"/>
</dbReference>
<feature type="compositionally biased region" description="Basic and acidic residues" evidence="1">
    <location>
        <begin position="396"/>
        <end position="415"/>
    </location>
</feature>
<proteinExistence type="predicted"/>
<comment type="caution">
    <text evidence="3">The sequence shown here is derived from an EMBL/GenBank/DDBJ whole genome shotgun (WGS) entry which is preliminary data.</text>
</comment>
<keyword evidence="2" id="KW-0812">Transmembrane</keyword>
<feature type="transmembrane region" description="Helical" evidence="2">
    <location>
        <begin position="175"/>
        <end position="193"/>
    </location>
</feature>
<dbReference type="PANTHER" id="PTHR41771">
    <property type="entry name" value="MEMBRANE PROTEIN-RELATED"/>
    <property type="match status" value="1"/>
</dbReference>
<name>A0A9X3PL75_9ACTN</name>
<feature type="transmembrane region" description="Helical" evidence="2">
    <location>
        <begin position="150"/>
        <end position="168"/>
    </location>
</feature>
<sequence length="433" mass="45879">MNQDSPKHDVPMHSHSIPNDAVPRAALWILVPAAAATILGLILLWPSGVEDANAVEAYGTEIDGHVISVHETECDEADAELNEQLQVTVCGDVVVRLLSGEHEGEEAIVDIPSGPGAPVVEAGDDVILIYTPDSVSGQQYHIIDHDRSNALWALVIAFALAVIAFGRWKGLRSLVSLAITFAVVLLFMVPAILDGSSPILVAVVGSAAIMLVSLYLGHGWNRTTTVAVVGTLASLIVTVLLAEAAVNLAKLNGVLDESTTNLALQYPIDMSGLLLAGILIGALGVIDDVTVSQAATVDEVAKANPKWSPARLFKSGMRVGRDHLTSVVNTLVLAYAGASLPLLVLIAAADRPLEQVLTSQIIATEIVRSVAGTLGLIAAVPITTWLASYLARWHPKPKEPKAPKEKPKPKPKPEAADWNEDEDESPYPPSHLR</sequence>
<dbReference type="EMBL" id="JAVDYD010000001">
    <property type="protein sequence ID" value="MDR7340046.1"/>
    <property type="molecule type" value="Genomic_DNA"/>
</dbReference>
<reference evidence="4 6" key="2">
    <citation type="submission" date="2023-07" db="EMBL/GenBank/DDBJ databases">
        <title>Sequencing the genomes of 1000 actinobacteria strains.</title>
        <authorList>
            <person name="Klenk H.-P."/>
        </authorList>
    </citation>
    <scope>NUCLEOTIDE SEQUENCE [LARGE SCALE GENOMIC DNA]</scope>
    <source>
        <strain evidence="4 6">DSM 44724</strain>
    </source>
</reference>
<protein>
    <submittedName>
        <fullName evidence="4">Membrane protein</fullName>
    </submittedName>
    <submittedName>
        <fullName evidence="3">YibE/F family protein</fullName>
    </submittedName>
</protein>
<dbReference type="Pfam" id="PF07907">
    <property type="entry name" value="YibE_F"/>
    <property type="match status" value="1"/>
</dbReference>
<feature type="transmembrane region" description="Helical" evidence="2">
    <location>
        <begin position="327"/>
        <end position="349"/>
    </location>
</feature>
<dbReference type="Proteomes" id="UP001183604">
    <property type="component" value="Unassembled WGS sequence"/>
</dbReference>
<evidence type="ECO:0000313" key="4">
    <source>
        <dbReference type="EMBL" id="MDR7340046.1"/>
    </source>
</evidence>
<dbReference type="AlphaFoldDB" id="A0A9X3PL75"/>
<feature type="transmembrane region" description="Helical" evidence="2">
    <location>
        <begin position="199"/>
        <end position="217"/>
    </location>
</feature>
<feature type="region of interest" description="Disordered" evidence="1">
    <location>
        <begin position="395"/>
        <end position="433"/>
    </location>
</feature>
<organism evidence="3 5">
    <name type="scientific">Glycomyces lechevalierae</name>
    <dbReference type="NCBI Taxonomy" id="256034"/>
    <lineage>
        <taxon>Bacteria</taxon>
        <taxon>Bacillati</taxon>
        <taxon>Actinomycetota</taxon>
        <taxon>Actinomycetes</taxon>
        <taxon>Glycomycetales</taxon>
        <taxon>Glycomycetaceae</taxon>
        <taxon>Glycomyces</taxon>
    </lineage>
</organism>
<evidence type="ECO:0000256" key="1">
    <source>
        <dbReference type="SAM" id="MobiDB-lite"/>
    </source>
</evidence>
<dbReference type="Proteomes" id="UP001145799">
    <property type="component" value="Unassembled WGS sequence"/>
</dbReference>
<feature type="transmembrane region" description="Helical" evidence="2">
    <location>
        <begin position="21"/>
        <end position="45"/>
    </location>
</feature>